<dbReference type="AlphaFoldDB" id="A0A2V5I8R6"/>
<gene>
    <name evidence="7" type="ORF">BP00DRAFT_393009</name>
</gene>
<dbReference type="CDD" id="cd00067">
    <property type="entry name" value="GAL4"/>
    <property type="match status" value="1"/>
</dbReference>
<dbReference type="PANTHER" id="PTHR31644:SF3">
    <property type="entry name" value="ZN(II)2CYS6 TRANSCRIPTION FACTOR (EUROFUNG)"/>
    <property type="match status" value="1"/>
</dbReference>
<dbReference type="SUPFAM" id="SSF57701">
    <property type="entry name" value="Zn2/Cys6 DNA-binding domain"/>
    <property type="match status" value="1"/>
</dbReference>
<dbReference type="InterPro" id="IPR036864">
    <property type="entry name" value="Zn2-C6_fun-type_DNA-bd_sf"/>
</dbReference>
<sequence>MEVRRPAGRYGDTPTRTYQRTYKACLSCRQRKAKCNLGTDQDGFPIGPPCAKCRREQRECIFSEKRAWERSSKRGRCLSEDAPMSSPSTRRRLSDHTRQDREVPDDVLNVGADSPFGNGSMPENEGGGSHTNRTSKTRTGRRDLTRDVLQVFDDHTMDHGTTGRSNSSLQSQAFDTRRTRRRSVPDDVLHVFDERIGSESTEQHHESRRSHHSSVPELYATRTRKLPDGMPQGLDHRPGGDNSNHADDDRSFQSSYDTETRSSQHPATSNLANSMMRTVVSSGNDALNILFEAAVAHSQENMANEFQSQSQTIQDNASHGKSVDNSTMNPPQFKYPTEALAKAKRPVQLSPVSEEVLKVWETCRFVRMGWFTSREAVTLIDLFFKNMVPLSPILTNFYADHSNHQHLITCDPALCCAILMLSSRYHVLPGAGGESRNFFIHHRLWQHCQHLVMRLVFGQERSSHAKNRSIGTIEALLLMSEWHPRSLHFPPESDGWDSDLVLVPEPQSQDDSSSNRWLEDMVEPARRSDQMSWMLLGSALSLAHELGIFELDDKKCDYASLYEGFISNDQIKLRRLRVQRLLYVYINQLAWRIGCVSLMPQSLNHTILGRQTTRDVSHSEDEWLALMDSWMDLTKLAKNVTDMFFPSISFARQQLHSGRYIDLLDHFCPLLQKWREQHLRHDVLSKHFYDILFIEYNFVRVYTHSVGMQAVVERIVADNDSNVEEVRAMHIDPIDYNYIQEVIDGCCQILQKVIELGDSGALRFSPVRIFLRITSSSIFLMKALSLGTRPARLRESLDILERCVQVLKSNALDDIHLSTRYAELLEMHVSRLRRNLLASSKSAKNSHGTTTRNSMVPQQSTESDNPAPMAETPVSQSLADVSLFPQLNDIAGDDWLSLPFDPSMAPFGINSCGQFPAYGGGALNFIWNLPS</sequence>
<dbReference type="EMBL" id="KZ825486">
    <property type="protein sequence ID" value="PYI33165.1"/>
    <property type="molecule type" value="Genomic_DNA"/>
</dbReference>
<keyword evidence="3" id="KW-0804">Transcription</keyword>
<evidence type="ECO:0000256" key="2">
    <source>
        <dbReference type="ARBA" id="ARBA00023125"/>
    </source>
</evidence>
<dbReference type="Gene3D" id="4.10.240.10">
    <property type="entry name" value="Zn(2)-C6 fungal-type DNA-binding domain"/>
    <property type="match status" value="1"/>
</dbReference>
<dbReference type="GO" id="GO:0009074">
    <property type="term" value="P:aromatic amino acid family catabolic process"/>
    <property type="evidence" value="ECO:0007669"/>
    <property type="project" value="TreeGrafter"/>
</dbReference>
<feature type="compositionally biased region" description="Polar residues" evidence="5">
    <location>
        <begin position="252"/>
        <end position="273"/>
    </location>
</feature>
<dbReference type="InterPro" id="IPR001138">
    <property type="entry name" value="Zn2Cys6_DnaBD"/>
</dbReference>
<evidence type="ECO:0000256" key="3">
    <source>
        <dbReference type="ARBA" id="ARBA00023163"/>
    </source>
</evidence>
<dbReference type="GO" id="GO:0008270">
    <property type="term" value="F:zinc ion binding"/>
    <property type="evidence" value="ECO:0007669"/>
    <property type="project" value="InterPro"/>
</dbReference>
<dbReference type="CDD" id="cd12148">
    <property type="entry name" value="fungal_TF_MHR"/>
    <property type="match status" value="1"/>
</dbReference>
<feature type="compositionally biased region" description="Basic and acidic residues" evidence="5">
    <location>
        <begin position="92"/>
        <end position="104"/>
    </location>
</feature>
<feature type="compositionally biased region" description="Basic and acidic residues" evidence="5">
    <location>
        <begin position="140"/>
        <end position="158"/>
    </location>
</feature>
<dbReference type="Proteomes" id="UP000248817">
    <property type="component" value="Unassembled WGS sequence"/>
</dbReference>
<organism evidence="7 8">
    <name type="scientific">Aspergillus indologenus CBS 114.80</name>
    <dbReference type="NCBI Taxonomy" id="1450541"/>
    <lineage>
        <taxon>Eukaryota</taxon>
        <taxon>Fungi</taxon>
        <taxon>Dikarya</taxon>
        <taxon>Ascomycota</taxon>
        <taxon>Pezizomycotina</taxon>
        <taxon>Eurotiomycetes</taxon>
        <taxon>Eurotiomycetidae</taxon>
        <taxon>Eurotiales</taxon>
        <taxon>Aspergillaceae</taxon>
        <taxon>Aspergillus</taxon>
        <taxon>Aspergillus subgen. Circumdati</taxon>
    </lineage>
</organism>
<feature type="compositionally biased region" description="Basic and acidic residues" evidence="5">
    <location>
        <begin position="183"/>
        <end position="205"/>
    </location>
</feature>
<dbReference type="GO" id="GO:0045944">
    <property type="term" value="P:positive regulation of transcription by RNA polymerase II"/>
    <property type="evidence" value="ECO:0007669"/>
    <property type="project" value="TreeGrafter"/>
</dbReference>
<name>A0A2V5I8R6_9EURO</name>
<dbReference type="InterPro" id="IPR052780">
    <property type="entry name" value="AAA_Catabolism_Regulators"/>
</dbReference>
<protein>
    <submittedName>
        <fullName evidence="7">C6 transcription factor</fullName>
    </submittedName>
</protein>
<keyword evidence="8" id="KW-1185">Reference proteome</keyword>
<proteinExistence type="predicted"/>
<dbReference type="SMART" id="SM00066">
    <property type="entry name" value="GAL4"/>
    <property type="match status" value="1"/>
</dbReference>
<accession>A0A2V5I8R6</accession>
<evidence type="ECO:0000256" key="5">
    <source>
        <dbReference type="SAM" id="MobiDB-lite"/>
    </source>
</evidence>
<feature type="region of interest" description="Disordered" evidence="5">
    <location>
        <begin position="840"/>
        <end position="872"/>
    </location>
</feature>
<evidence type="ECO:0000313" key="8">
    <source>
        <dbReference type="Proteomes" id="UP000248817"/>
    </source>
</evidence>
<feature type="compositionally biased region" description="Polar residues" evidence="5">
    <location>
        <begin position="162"/>
        <end position="174"/>
    </location>
</feature>
<dbReference type="PROSITE" id="PS50048">
    <property type="entry name" value="ZN2_CY6_FUNGAL_2"/>
    <property type="match status" value="1"/>
</dbReference>
<dbReference type="GO" id="GO:0003677">
    <property type="term" value="F:DNA binding"/>
    <property type="evidence" value="ECO:0007669"/>
    <property type="project" value="UniProtKB-KW"/>
</dbReference>
<evidence type="ECO:0000259" key="6">
    <source>
        <dbReference type="PROSITE" id="PS50048"/>
    </source>
</evidence>
<dbReference type="GO" id="GO:0000981">
    <property type="term" value="F:DNA-binding transcription factor activity, RNA polymerase II-specific"/>
    <property type="evidence" value="ECO:0007669"/>
    <property type="project" value="InterPro"/>
</dbReference>
<feature type="region of interest" description="Disordered" evidence="5">
    <location>
        <begin position="72"/>
        <end position="273"/>
    </location>
</feature>
<feature type="compositionally biased region" description="Basic and acidic residues" evidence="5">
    <location>
        <begin position="234"/>
        <end position="251"/>
    </location>
</feature>
<reference evidence="7 8" key="1">
    <citation type="submission" date="2018-02" db="EMBL/GenBank/DDBJ databases">
        <title>The genomes of Aspergillus section Nigri reveals drivers in fungal speciation.</title>
        <authorList>
            <consortium name="DOE Joint Genome Institute"/>
            <person name="Vesth T.C."/>
            <person name="Nybo J."/>
            <person name="Theobald S."/>
            <person name="Brandl J."/>
            <person name="Frisvad J.C."/>
            <person name="Nielsen K.F."/>
            <person name="Lyhne E.K."/>
            <person name="Kogle M.E."/>
            <person name="Kuo A."/>
            <person name="Riley R."/>
            <person name="Clum A."/>
            <person name="Nolan M."/>
            <person name="Lipzen A."/>
            <person name="Salamov A."/>
            <person name="Henrissat B."/>
            <person name="Wiebenga A."/>
            <person name="De vries R.P."/>
            <person name="Grigoriev I.V."/>
            <person name="Mortensen U.H."/>
            <person name="Andersen M.R."/>
            <person name="Baker S.E."/>
        </authorList>
    </citation>
    <scope>NUCLEOTIDE SEQUENCE [LARGE SCALE GENOMIC DNA]</scope>
    <source>
        <strain evidence="7 8">CBS 114.80</strain>
    </source>
</reference>
<keyword evidence="2" id="KW-0238">DNA-binding</keyword>
<dbReference type="PANTHER" id="PTHR31644">
    <property type="entry name" value="TRANSCRIPTIONAL ACTIVATOR ARO80-RELATED"/>
    <property type="match status" value="1"/>
</dbReference>
<keyword evidence="4" id="KW-0539">Nucleus</keyword>
<keyword evidence="1" id="KW-0805">Transcription regulation</keyword>
<evidence type="ECO:0000313" key="7">
    <source>
        <dbReference type="EMBL" id="PYI33165.1"/>
    </source>
</evidence>
<feature type="compositionally biased region" description="Polar residues" evidence="5">
    <location>
        <begin position="840"/>
        <end position="864"/>
    </location>
</feature>
<evidence type="ECO:0000256" key="4">
    <source>
        <dbReference type="ARBA" id="ARBA00023242"/>
    </source>
</evidence>
<dbReference type="Pfam" id="PF00172">
    <property type="entry name" value="Zn_clus"/>
    <property type="match status" value="1"/>
</dbReference>
<dbReference type="GO" id="GO:0005634">
    <property type="term" value="C:nucleus"/>
    <property type="evidence" value="ECO:0007669"/>
    <property type="project" value="TreeGrafter"/>
</dbReference>
<feature type="domain" description="Zn(2)-C6 fungal-type" evidence="6">
    <location>
        <begin position="24"/>
        <end position="62"/>
    </location>
</feature>
<feature type="region of interest" description="Disordered" evidence="5">
    <location>
        <begin position="307"/>
        <end position="330"/>
    </location>
</feature>
<evidence type="ECO:0000256" key="1">
    <source>
        <dbReference type="ARBA" id="ARBA00023015"/>
    </source>
</evidence>